<feature type="domain" description="Protein kinase" evidence="6">
    <location>
        <begin position="370"/>
        <end position="619"/>
    </location>
</feature>
<dbReference type="AlphaFoldDB" id="A0AAU9LS35"/>
<proteinExistence type="predicted"/>
<evidence type="ECO:0000256" key="2">
    <source>
        <dbReference type="ARBA" id="ARBA00022729"/>
    </source>
</evidence>
<comment type="subcellular location">
    <subcellularLocation>
        <location evidence="1">Membrane</location>
        <topology evidence="1">Single-pass membrane protein</topology>
    </subcellularLocation>
</comment>
<feature type="transmembrane region" description="Helical" evidence="5">
    <location>
        <begin position="12"/>
        <end position="35"/>
    </location>
</feature>
<keyword evidence="8" id="KW-1185">Reference proteome</keyword>
<sequence length="657" mass="72304">MYIYYLFPYCYINILLEYVLCFFNSMIIVLLLLLLPFSVSSHGCPPEKCGSFDSIPYPFHLNNTSDCGEYLLSDAFHLSCSNSTSLFLTIGSYRYQVLHFFPDGGGILVDFPNDTFSYSSLCRRYYDLRSFGFQANNYFGISSDNVVGLYGCGDSSLCRSDCGGCHDENTTTTFTSSGCCYLLSDERGGVWRVGDGFSVFLELGCKGFACWIGSSSKNDVIKHGIKLEWAIPSNLINGVCDVNARTVNVSSVNLGMRCKCFDGFVGDGYAKGMGCLKACLKDGQEAYGKACYAKRHDRSKLMLVAGILALCLSIATLGALFCLLKRQTITKSGNIDLDQMRSQSSVSFHKGRRTRLFTHSELEEATKGFSDDQKLVNMGERGTIYAGILTDGLEVAVHKVHCTTEMDLIQVLSRVKIFSEVSHMNMARILGCSIDSGYTPLVVYEYPGNKTLEQHLCQGGVDGNLGLDWHTRLTIAAQLSSVLAYLQSEIFPPVFHHGLQSGCVLLDHGLSVKLVGFELFNCGSNGSTPFSSKNDVYGLGVVLLEIMVGSKSVELAVGKIRNGKVEEVVDPRLYYHEQPVYRKEQMSIMADVATRCLLFGGDGRLGMNDVARELVHVTKESIDHIGSRRIPAGLEETFSNSSLLQMISLSPDSIYVP</sequence>
<accession>A0AAU9LS35</accession>
<dbReference type="GO" id="GO:0004672">
    <property type="term" value="F:protein kinase activity"/>
    <property type="evidence" value="ECO:0007669"/>
    <property type="project" value="InterPro"/>
</dbReference>
<dbReference type="PROSITE" id="PS50011">
    <property type="entry name" value="PROTEIN_KINASE_DOM"/>
    <property type="match status" value="1"/>
</dbReference>
<dbReference type="GO" id="GO:0005524">
    <property type="term" value="F:ATP binding"/>
    <property type="evidence" value="ECO:0007669"/>
    <property type="project" value="UniProtKB-KW"/>
</dbReference>
<dbReference type="Proteomes" id="UP001157418">
    <property type="component" value="Unassembled WGS sequence"/>
</dbReference>
<evidence type="ECO:0000313" key="7">
    <source>
        <dbReference type="EMBL" id="CAH1416402.1"/>
    </source>
</evidence>
<keyword evidence="3" id="KW-0547">Nucleotide-binding</keyword>
<keyword evidence="5" id="KW-0472">Membrane</keyword>
<name>A0AAU9LS35_9ASTR</name>
<dbReference type="Gene3D" id="3.30.200.20">
    <property type="entry name" value="Phosphorylase Kinase, domain 1"/>
    <property type="match status" value="1"/>
</dbReference>
<comment type="caution">
    <text evidence="7">The sequence shown here is derived from an EMBL/GenBank/DDBJ whole genome shotgun (WGS) entry which is preliminary data.</text>
</comment>
<keyword evidence="4" id="KW-0067">ATP-binding</keyword>
<evidence type="ECO:0000259" key="6">
    <source>
        <dbReference type="PROSITE" id="PS50011"/>
    </source>
</evidence>
<protein>
    <recommendedName>
        <fullName evidence="6">Protein kinase domain-containing protein</fullName>
    </recommendedName>
</protein>
<reference evidence="7 8" key="1">
    <citation type="submission" date="2022-01" db="EMBL/GenBank/DDBJ databases">
        <authorList>
            <person name="Xiong W."/>
            <person name="Schranz E."/>
        </authorList>
    </citation>
    <scope>NUCLEOTIDE SEQUENCE [LARGE SCALE GENOMIC DNA]</scope>
</reference>
<dbReference type="GO" id="GO:0016020">
    <property type="term" value="C:membrane"/>
    <property type="evidence" value="ECO:0007669"/>
    <property type="project" value="UniProtKB-SubCell"/>
</dbReference>
<dbReference type="EMBL" id="CAKMRJ010000002">
    <property type="protein sequence ID" value="CAH1416402.1"/>
    <property type="molecule type" value="Genomic_DNA"/>
</dbReference>
<dbReference type="InterPro" id="IPR001245">
    <property type="entry name" value="Ser-Thr/Tyr_kinase_cat_dom"/>
</dbReference>
<evidence type="ECO:0000256" key="5">
    <source>
        <dbReference type="SAM" id="Phobius"/>
    </source>
</evidence>
<dbReference type="InterPro" id="IPR011009">
    <property type="entry name" value="Kinase-like_dom_sf"/>
</dbReference>
<dbReference type="Pfam" id="PF07714">
    <property type="entry name" value="PK_Tyr_Ser-Thr"/>
    <property type="match status" value="1"/>
</dbReference>
<evidence type="ECO:0000256" key="1">
    <source>
        <dbReference type="ARBA" id="ARBA00004167"/>
    </source>
</evidence>
<evidence type="ECO:0000256" key="4">
    <source>
        <dbReference type="ARBA" id="ARBA00022840"/>
    </source>
</evidence>
<dbReference type="InterPro" id="IPR025287">
    <property type="entry name" value="WAK_GUB"/>
</dbReference>
<dbReference type="Gene3D" id="1.10.510.10">
    <property type="entry name" value="Transferase(Phosphotransferase) domain 1"/>
    <property type="match status" value="2"/>
</dbReference>
<evidence type="ECO:0000313" key="8">
    <source>
        <dbReference type="Proteomes" id="UP001157418"/>
    </source>
</evidence>
<keyword evidence="5" id="KW-1133">Transmembrane helix</keyword>
<dbReference type="InterPro" id="IPR000719">
    <property type="entry name" value="Prot_kinase_dom"/>
</dbReference>
<feature type="transmembrane region" description="Helical" evidence="5">
    <location>
        <begin position="301"/>
        <end position="324"/>
    </location>
</feature>
<dbReference type="SUPFAM" id="SSF56112">
    <property type="entry name" value="Protein kinase-like (PK-like)"/>
    <property type="match status" value="1"/>
</dbReference>
<dbReference type="GO" id="GO:0030247">
    <property type="term" value="F:polysaccharide binding"/>
    <property type="evidence" value="ECO:0007669"/>
    <property type="project" value="InterPro"/>
</dbReference>
<dbReference type="Pfam" id="PF13947">
    <property type="entry name" value="GUB_WAK_bind"/>
    <property type="match status" value="1"/>
</dbReference>
<organism evidence="7 8">
    <name type="scientific">Lactuca virosa</name>
    <dbReference type="NCBI Taxonomy" id="75947"/>
    <lineage>
        <taxon>Eukaryota</taxon>
        <taxon>Viridiplantae</taxon>
        <taxon>Streptophyta</taxon>
        <taxon>Embryophyta</taxon>
        <taxon>Tracheophyta</taxon>
        <taxon>Spermatophyta</taxon>
        <taxon>Magnoliopsida</taxon>
        <taxon>eudicotyledons</taxon>
        <taxon>Gunneridae</taxon>
        <taxon>Pentapetalae</taxon>
        <taxon>asterids</taxon>
        <taxon>campanulids</taxon>
        <taxon>Asterales</taxon>
        <taxon>Asteraceae</taxon>
        <taxon>Cichorioideae</taxon>
        <taxon>Cichorieae</taxon>
        <taxon>Lactucinae</taxon>
        <taxon>Lactuca</taxon>
    </lineage>
</organism>
<keyword evidence="5" id="KW-0812">Transmembrane</keyword>
<gene>
    <name evidence="7" type="ORF">LVIROSA_LOCUS4167</name>
</gene>
<evidence type="ECO:0000256" key="3">
    <source>
        <dbReference type="ARBA" id="ARBA00022741"/>
    </source>
</evidence>
<keyword evidence="2" id="KW-0732">Signal</keyword>
<dbReference type="PANTHER" id="PTHR46008">
    <property type="entry name" value="LEAF RUST 10 DISEASE-RESISTANCE LOCUS RECEPTOR-LIKE PROTEIN KINASE-LIKE 1.4"/>
    <property type="match status" value="1"/>
</dbReference>